<keyword evidence="1" id="KW-0560">Oxidoreductase</keyword>
<reference evidence="3 4" key="1">
    <citation type="submission" date="2018-03" db="EMBL/GenBank/DDBJ databases">
        <title>Genomic Encyclopedia of Archaeal and Bacterial Type Strains, Phase II (KMG-II): from individual species to whole genera.</title>
        <authorList>
            <person name="Goeker M."/>
        </authorList>
    </citation>
    <scope>NUCLEOTIDE SEQUENCE [LARGE SCALE GENOMIC DNA]</scope>
    <source>
        <strain evidence="3 4">DSM 25027</strain>
    </source>
</reference>
<dbReference type="InterPro" id="IPR050740">
    <property type="entry name" value="Aldehyde_DH_Superfamily"/>
</dbReference>
<keyword evidence="4" id="KW-1185">Reference proteome</keyword>
<dbReference type="CDD" id="cd07129">
    <property type="entry name" value="ALDH_KGSADH"/>
    <property type="match status" value="1"/>
</dbReference>
<name>A0A2T0M8V0_9FLAO</name>
<dbReference type="OrthoDB" id="9770537at2"/>
<evidence type="ECO:0000259" key="2">
    <source>
        <dbReference type="Pfam" id="PF00171"/>
    </source>
</evidence>
<organism evidence="3 4">
    <name type="scientific">Flagellimonas meridianipacifica</name>
    <dbReference type="NCBI Taxonomy" id="1080225"/>
    <lineage>
        <taxon>Bacteria</taxon>
        <taxon>Pseudomonadati</taxon>
        <taxon>Bacteroidota</taxon>
        <taxon>Flavobacteriia</taxon>
        <taxon>Flavobacteriales</taxon>
        <taxon>Flavobacteriaceae</taxon>
        <taxon>Flagellimonas</taxon>
    </lineage>
</organism>
<feature type="domain" description="Aldehyde dehydrogenase" evidence="2">
    <location>
        <begin position="14"/>
        <end position="463"/>
    </location>
</feature>
<dbReference type="InterPro" id="IPR016163">
    <property type="entry name" value="Ald_DH_C"/>
</dbReference>
<gene>
    <name evidence="3" type="ORF">CLV81_2324</name>
</gene>
<dbReference type="AlphaFoldDB" id="A0A2T0M8V0"/>
<dbReference type="Pfam" id="PF00171">
    <property type="entry name" value="Aldedh"/>
    <property type="match status" value="1"/>
</dbReference>
<dbReference type="PANTHER" id="PTHR43353:SF3">
    <property type="entry name" value="ALDEHYDE DEHYDROGENASE-RELATED"/>
    <property type="match status" value="1"/>
</dbReference>
<protein>
    <submittedName>
        <fullName evidence="3">NADP-dependent aldehyde dehydrogenase</fullName>
    </submittedName>
</protein>
<dbReference type="Gene3D" id="3.40.605.10">
    <property type="entry name" value="Aldehyde Dehydrogenase, Chain A, domain 1"/>
    <property type="match status" value="1"/>
</dbReference>
<dbReference type="InterPro" id="IPR044151">
    <property type="entry name" value="ALDH_KGSADH"/>
</dbReference>
<dbReference type="PANTHER" id="PTHR43353">
    <property type="entry name" value="SUCCINATE-SEMIALDEHYDE DEHYDROGENASE, MITOCHONDRIAL"/>
    <property type="match status" value="1"/>
</dbReference>
<sequence>MITENLIAGTLSSEGKATMQSVNPLTQNSLPERFAVATQGEIEKACLEANKAHETYKNKSGKEKSVFLRRIAEEIENLGDVLIERAMSETGLPEGRIIGERGRTCNQLRVFADLVEEGSWVNATMDEALPERKPLPRVDIRKMLIPVGPVAVFTASNFPLAFSTAGGDTASALAAGCPVIVKAHPAHLGTNALVANAIVNAIEKCNIPNGVFSSLNGEIETGQQLVKHPLIKAVGFTGSYSGGRALFDLANSRPEPIPVYAEMGSNNPIFILSEKLRNHGLQMVETIANSVNLGAGQFCTNPGILVMEQSETTEMFLENLTKTFEKLPSDTMLSGGIHSKYLQKKSEFSNSNGVSMLFENISDSWKAGPAIAKVSASTFMDNIHLQEEVFGPFTIAVLCRNRKEMLEVANSLNGQLTGTLMGTNKDFEESKDLIEILIEKVGRLICNGVPTGVEVCPAMHHGGPFPSTSNALFTSVGTDAIKRFTRPVAFQNMPNNLLPSELQNDNSLGIWRTVNGELTKS</sequence>
<dbReference type="GO" id="GO:0016620">
    <property type="term" value="F:oxidoreductase activity, acting on the aldehyde or oxo group of donors, NAD or NADP as acceptor"/>
    <property type="evidence" value="ECO:0007669"/>
    <property type="project" value="InterPro"/>
</dbReference>
<dbReference type="InterPro" id="IPR016161">
    <property type="entry name" value="Ald_DH/histidinol_DH"/>
</dbReference>
<dbReference type="Gene3D" id="3.40.309.10">
    <property type="entry name" value="Aldehyde Dehydrogenase, Chain A, domain 2"/>
    <property type="match status" value="1"/>
</dbReference>
<dbReference type="Proteomes" id="UP000237640">
    <property type="component" value="Unassembled WGS sequence"/>
</dbReference>
<accession>A0A2T0M8V0</accession>
<proteinExistence type="predicted"/>
<dbReference type="EMBL" id="PVYX01000002">
    <property type="protein sequence ID" value="PRX53931.1"/>
    <property type="molecule type" value="Genomic_DNA"/>
</dbReference>
<dbReference type="SUPFAM" id="SSF53720">
    <property type="entry name" value="ALDH-like"/>
    <property type="match status" value="1"/>
</dbReference>
<evidence type="ECO:0000313" key="4">
    <source>
        <dbReference type="Proteomes" id="UP000237640"/>
    </source>
</evidence>
<dbReference type="RefSeq" id="WP_106145255.1">
    <property type="nucleotide sequence ID" value="NZ_PVYX01000002.1"/>
</dbReference>
<evidence type="ECO:0000256" key="1">
    <source>
        <dbReference type="ARBA" id="ARBA00023002"/>
    </source>
</evidence>
<evidence type="ECO:0000313" key="3">
    <source>
        <dbReference type="EMBL" id="PRX53931.1"/>
    </source>
</evidence>
<comment type="caution">
    <text evidence="3">The sequence shown here is derived from an EMBL/GenBank/DDBJ whole genome shotgun (WGS) entry which is preliminary data.</text>
</comment>
<dbReference type="InterPro" id="IPR015590">
    <property type="entry name" value="Aldehyde_DH_dom"/>
</dbReference>
<dbReference type="InterPro" id="IPR016162">
    <property type="entry name" value="Ald_DH_N"/>
</dbReference>